<reference evidence="1 2" key="1">
    <citation type="journal article" date="2016" name="Genome Biol. Evol.">
        <title>Draft genome sequence of an aflatoxigenic Aspergillus species, A. bombycis.</title>
        <authorList>
            <person name="Moore G.G."/>
            <person name="Mack B.M."/>
            <person name="Beltz S.B."/>
            <person name="Gilbert M.K."/>
        </authorList>
    </citation>
    <scope>NUCLEOTIDE SEQUENCE [LARGE SCALE GENOMIC DNA]</scope>
    <source>
        <strain evidence="2">NRRL 26010</strain>
    </source>
</reference>
<name>A0A1F8AD87_9EURO</name>
<proteinExistence type="predicted"/>
<dbReference type="EMBL" id="LYCR01000007">
    <property type="protein sequence ID" value="OGM49706.1"/>
    <property type="molecule type" value="Genomic_DNA"/>
</dbReference>
<sequence>MASETNISRPLKLNLLSIRLWIGRRLFGRVGYSAVRISSHGIIKGPCKIAELAALKYVSKHTTIRVPKVLNVYHHRDGLYIELDYVSGTDLQAAWLGGYLSQDQKRNIITEVTGYVNQLRSVEPPRKGIVGSVDLEACLDHRVGSSTCGPFNEHAEFHSLLRSLSRTARKYLAKKSLIVTPVIVEVALLTLTSVPETVNLGHYDV</sequence>
<dbReference type="RefSeq" id="XP_022393423.1">
    <property type="nucleotide sequence ID" value="XM_022529032.1"/>
</dbReference>
<gene>
    <name evidence="1" type="ORF">ABOM_001902</name>
</gene>
<dbReference type="InterPro" id="IPR011009">
    <property type="entry name" value="Kinase-like_dom_sf"/>
</dbReference>
<comment type="caution">
    <text evidence="1">The sequence shown here is derived from an EMBL/GenBank/DDBJ whole genome shotgun (WGS) entry which is preliminary data.</text>
</comment>
<dbReference type="SUPFAM" id="SSF56112">
    <property type="entry name" value="Protein kinase-like (PK-like)"/>
    <property type="match status" value="1"/>
</dbReference>
<evidence type="ECO:0008006" key="3">
    <source>
        <dbReference type="Google" id="ProtNLM"/>
    </source>
</evidence>
<dbReference type="InterPro" id="IPR051678">
    <property type="entry name" value="AGP_Transferase"/>
</dbReference>
<dbReference type="AlphaFoldDB" id="A0A1F8AD87"/>
<dbReference type="OrthoDB" id="2906425at2759"/>
<dbReference type="PANTHER" id="PTHR21310:SF15">
    <property type="entry name" value="AMINOGLYCOSIDE PHOSPHOTRANSFERASE DOMAIN-CONTAINING PROTEIN"/>
    <property type="match status" value="1"/>
</dbReference>
<dbReference type="Proteomes" id="UP000179179">
    <property type="component" value="Unassembled WGS sequence"/>
</dbReference>
<dbReference type="STRING" id="109264.A0A1F8AD87"/>
<keyword evidence="2" id="KW-1185">Reference proteome</keyword>
<evidence type="ECO:0000313" key="1">
    <source>
        <dbReference type="EMBL" id="OGM49706.1"/>
    </source>
</evidence>
<protein>
    <recommendedName>
        <fullName evidence="3">Aminoglycoside phosphotransferase domain-containing protein</fullName>
    </recommendedName>
</protein>
<dbReference type="GeneID" id="34445292"/>
<evidence type="ECO:0000313" key="2">
    <source>
        <dbReference type="Proteomes" id="UP000179179"/>
    </source>
</evidence>
<accession>A0A1F8AD87</accession>
<dbReference type="PANTHER" id="PTHR21310">
    <property type="entry name" value="AMINOGLYCOSIDE PHOSPHOTRANSFERASE-RELATED-RELATED"/>
    <property type="match status" value="1"/>
</dbReference>
<organism evidence="1 2">
    <name type="scientific">Aspergillus bombycis</name>
    <dbReference type="NCBI Taxonomy" id="109264"/>
    <lineage>
        <taxon>Eukaryota</taxon>
        <taxon>Fungi</taxon>
        <taxon>Dikarya</taxon>
        <taxon>Ascomycota</taxon>
        <taxon>Pezizomycotina</taxon>
        <taxon>Eurotiomycetes</taxon>
        <taxon>Eurotiomycetidae</taxon>
        <taxon>Eurotiales</taxon>
        <taxon>Aspergillaceae</taxon>
        <taxon>Aspergillus</taxon>
    </lineage>
</organism>